<dbReference type="InterPro" id="IPR007789">
    <property type="entry name" value="DUF688"/>
</dbReference>
<feature type="compositionally biased region" description="Basic and acidic residues" evidence="1">
    <location>
        <begin position="381"/>
        <end position="392"/>
    </location>
</feature>
<evidence type="ECO:0000313" key="2">
    <source>
        <dbReference type="EMBL" id="KAL3631545.1"/>
    </source>
</evidence>
<name>A0ABD3CNK4_9LAMI</name>
<reference evidence="3" key="1">
    <citation type="journal article" date="2024" name="IScience">
        <title>Strigolactones Initiate the Formation of Haustorium-like Structures in Castilleja.</title>
        <authorList>
            <person name="Buerger M."/>
            <person name="Peterson D."/>
            <person name="Chory J."/>
        </authorList>
    </citation>
    <scope>NUCLEOTIDE SEQUENCE [LARGE SCALE GENOMIC DNA]</scope>
</reference>
<sequence length="479" mass="53787">MEDKKLDFNQPFLSVRRNLPTTVTTSRISKEERKTRNPRHHLPPHRSDVKSGPIRSQGAVPFLWEHTPGQPKYKDTTKQPTDKNTKLLTNTPHVTAPKLPPGRLAVVVDINIENATKVESSDSVDTDEAYVDALDTLSRTESFSQNCSTSGLSGPGNYLFTKTPSMDREFMMDRFLPAAKAMASETTTKYVNKKQQLVVEERVKNQGKPELRYGPSFAKRYSDYLENEDDSDDDDEYDESRNLPGVCGLLPRFCFSLMNPVPAMSMRTRVNNVQPRSSSDGSLSKIENEPRSVGRTELKFEDKFQTDKLDDDDKTKGFGSDAKGLKSFEELLGGQGEVSSKESNSSSPVVEKTLYEDTTHKANSSQELDDFSIFCSIDKSTEKHGTDEKKATESVLVNYSRHPVPPPLPKSPSDSWLGRTLPSMSNKNPSLRLYPGPRNELPKAPTSGDIKWETMVKTTKVQRRHMHYSEESLIAIPET</sequence>
<keyword evidence="3" id="KW-1185">Reference proteome</keyword>
<feature type="compositionally biased region" description="Basic and acidic residues" evidence="1">
    <location>
        <begin position="286"/>
        <end position="299"/>
    </location>
</feature>
<gene>
    <name evidence="2" type="ORF">CASFOL_024529</name>
</gene>
<dbReference type="Proteomes" id="UP001632038">
    <property type="component" value="Unassembled WGS sequence"/>
</dbReference>
<evidence type="ECO:0000256" key="1">
    <source>
        <dbReference type="SAM" id="MobiDB-lite"/>
    </source>
</evidence>
<feature type="region of interest" description="Disordered" evidence="1">
    <location>
        <begin position="269"/>
        <end position="299"/>
    </location>
</feature>
<feature type="region of interest" description="Disordered" evidence="1">
    <location>
        <begin position="1"/>
        <end position="97"/>
    </location>
</feature>
<organism evidence="2 3">
    <name type="scientific">Castilleja foliolosa</name>
    <dbReference type="NCBI Taxonomy" id="1961234"/>
    <lineage>
        <taxon>Eukaryota</taxon>
        <taxon>Viridiplantae</taxon>
        <taxon>Streptophyta</taxon>
        <taxon>Embryophyta</taxon>
        <taxon>Tracheophyta</taxon>
        <taxon>Spermatophyta</taxon>
        <taxon>Magnoliopsida</taxon>
        <taxon>eudicotyledons</taxon>
        <taxon>Gunneridae</taxon>
        <taxon>Pentapetalae</taxon>
        <taxon>asterids</taxon>
        <taxon>lamiids</taxon>
        <taxon>Lamiales</taxon>
        <taxon>Orobanchaceae</taxon>
        <taxon>Pedicularideae</taxon>
        <taxon>Castillejinae</taxon>
        <taxon>Castilleja</taxon>
    </lineage>
</organism>
<protein>
    <submittedName>
        <fullName evidence="2">Uncharacterized protein</fullName>
    </submittedName>
</protein>
<dbReference type="PANTHER" id="PTHR33671">
    <property type="entry name" value="N-METHYLTRANSFERASE, PUTATIVE (DUF688)-RELATED"/>
    <property type="match status" value="1"/>
</dbReference>
<accession>A0ABD3CNK4</accession>
<comment type="caution">
    <text evidence="2">The sequence shown here is derived from an EMBL/GenBank/DDBJ whole genome shotgun (WGS) entry which is preliminary data.</text>
</comment>
<dbReference type="AlphaFoldDB" id="A0ABD3CNK4"/>
<feature type="region of interest" description="Disordered" evidence="1">
    <location>
        <begin position="381"/>
        <end position="447"/>
    </location>
</feature>
<feature type="compositionally biased region" description="Basic and acidic residues" evidence="1">
    <location>
        <begin position="72"/>
        <end position="85"/>
    </location>
</feature>
<dbReference type="PANTHER" id="PTHR33671:SF2">
    <property type="entry name" value="N-METHYLTRANSFERASE, PUTATIVE (DUF688)-RELATED"/>
    <property type="match status" value="1"/>
</dbReference>
<dbReference type="Pfam" id="PF05097">
    <property type="entry name" value="DUF688"/>
    <property type="match status" value="1"/>
</dbReference>
<feature type="compositionally biased region" description="Polar residues" evidence="1">
    <location>
        <begin position="269"/>
        <end position="282"/>
    </location>
</feature>
<evidence type="ECO:0000313" key="3">
    <source>
        <dbReference type="Proteomes" id="UP001632038"/>
    </source>
</evidence>
<proteinExistence type="predicted"/>
<dbReference type="EMBL" id="JAVIJP010000032">
    <property type="protein sequence ID" value="KAL3631545.1"/>
    <property type="molecule type" value="Genomic_DNA"/>
</dbReference>